<dbReference type="GO" id="GO:0106026">
    <property type="term" value="F:Gly-tRNA(Ala) deacylase activity"/>
    <property type="evidence" value="ECO:0007669"/>
    <property type="project" value="UniProtKB-UniRule"/>
</dbReference>
<dbReference type="PANTHER" id="PTHR10472">
    <property type="entry name" value="D-TYROSYL-TRNA TYR DEACYLASE"/>
    <property type="match status" value="1"/>
</dbReference>
<gene>
    <name evidence="2 3" type="primary">dtd</name>
    <name evidence="3" type="ORF">ROTO_32810</name>
</gene>
<evidence type="ECO:0000313" key="3">
    <source>
        <dbReference type="EMBL" id="KNX40191.1"/>
    </source>
</evidence>
<dbReference type="PATRIC" id="fig|74031.6.peg.3350"/>
<accession>A0A0L6CR20</accession>
<keyword evidence="2 3" id="KW-0378">Hydrolase</keyword>
<comment type="caution">
    <text evidence="3">The sequence shown here is derived from an EMBL/GenBank/DDBJ whole genome shotgun (WGS) entry which is preliminary data.</text>
</comment>
<dbReference type="EC" id="3.1.1.96" evidence="2"/>
<dbReference type="HAMAP" id="MF_00518">
    <property type="entry name" value="Deacylase_Dtd"/>
    <property type="match status" value="1"/>
</dbReference>
<dbReference type="GO" id="GO:0000049">
    <property type="term" value="F:tRNA binding"/>
    <property type="evidence" value="ECO:0007669"/>
    <property type="project" value="UniProtKB-UniRule"/>
</dbReference>
<comment type="domain">
    <text evidence="2">A Gly-cisPro motif from one monomer fits into the active site of the other monomer to allow specific chiral rejection of L-amino acids.</text>
</comment>
<feature type="short sequence motif" description="Gly-cisPro motif, important for rejection of L-amino acids" evidence="2">
    <location>
        <begin position="137"/>
        <end position="138"/>
    </location>
</feature>
<comment type="function">
    <text evidence="2">An aminoacyl-tRNA editing enzyme that deacylates mischarged D-aminoacyl-tRNAs. Also deacylates mischarged glycyl-tRNA(Ala), protecting cells against glycine mischarging by AlaRS. Acts via tRNA-based rather than protein-based catalysis; rejects L-amino acids rather than detecting D-amino acids in the active site. By recycling D-aminoacyl-tRNA to D-amino acids and free tRNA molecules, this enzyme counteracts the toxicity associated with the formation of D-aminoacyl-tRNA entities in vivo and helps enforce protein L-homochirality.</text>
</comment>
<dbReference type="OrthoDB" id="9801395at2"/>
<sequence>MRALLQRVSHASVTVDGETIGQCGPGLLILVCAMQGDTDAEADRLAAKIAKLRIFTDDAGKMNRSILDAAGSALVISQFTLAADTSRGNRPGFSTAAAPDEGRRLYEYFAARIAAHGIAIETGRFGADMKVSLLNDGPVTIWIES</sequence>
<dbReference type="GO" id="GO:0043908">
    <property type="term" value="F:Ser(Gly)-tRNA(Ala) hydrolase activity"/>
    <property type="evidence" value="ECO:0007669"/>
    <property type="project" value="UniProtKB-UniRule"/>
</dbReference>
<dbReference type="FunFam" id="3.50.80.10:FF:000001">
    <property type="entry name" value="D-aminoacyl-tRNA deacylase"/>
    <property type="match status" value="1"/>
</dbReference>
<reference evidence="4" key="1">
    <citation type="submission" date="2015-07" db="EMBL/GenBank/DDBJ databases">
        <title>Draft Genome Sequence of Roseovarius tolerans EL-164, a producer of N-Acylated Alanine Methyl Esters (NAMEs).</title>
        <authorList>
            <person name="Voget S."/>
            <person name="Bruns H."/>
            <person name="Wagner-Doebler I."/>
            <person name="Schulz S."/>
            <person name="Daniel R."/>
        </authorList>
    </citation>
    <scope>NUCLEOTIDE SEQUENCE [LARGE SCALE GENOMIC DNA]</scope>
    <source>
        <strain evidence="4">EL-164</strain>
    </source>
</reference>
<dbReference type="STRING" id="74031.SAMN04488077_11170"/>
<dbReference type="Pfam" id="PF02580">
    <property type="entry name" value="Tyr_Deacylase"/>
    <property type="match status" value="1"/>
</dbReference>
<keyword evidence="2" id="KW-0820">tRNA-binding</keyword>
<dbReference type="GO" id="GO:0051500">
    <property type="term" value="F:D-tyrosyl-tRNA(Tyr) deacylase activity"/>
    <property type="evidence" value="ECO:0007669"/>
    <property type="project" value="TreeGrafter"/>
</dbReference>
<dbReference type="SUPFAM" id="SSF69500">
    <property type="entry name" value="DTD-like"/>
    <property type="match status" value="1"/>
</dbReference>
<evidence type="ECO:0000256" key="2">
    <source>
        <dbReference type="HAMAP-Rule" id="MF_00518"/>
    </source>
</evidence>
<proteinExistence type="inferred from homology"/>
<dbReference type="EC" id="3.1.1.-" evidence="2"/>
<name>A0A0L6CR20_9RHOB</name>
<dbReference type="AlphaFoldDB" id="A0A0L6CR20"/>
<comment type="catalytic activity">
    <reaction evidence="2">
        <text>a D-aminoacyl-tRNA + H2O = a tRNA + a D-alpha-amino acid + H(+)</text>
        <dbReference type="Rhea" id="RHEA:13953"/>
        <dbReference type="Rhea" id="RHEA-COMP:10123"/>
        <dbReference type="Rhea" id="RHEA-COMP:10124"/>
        <dbReference type="ChEBI" id="CHEBI:15377"/>
        <dbReference type="ChEBI" id="CHEBI:15378"/>
        <dbReference type="ChEBI" id="CHEBI:59871"/>
        <dbReference type="ChEBI" id="CHEBI:78442"/>
        <dbReference type="ChEBI" id="CHEBI:79333"/>
        <dbReference type="EC" id="3.1.1.96"/>
    </reaction>
</comment>
<evidence type="ECO:0000313" key="4">
    <source>
        <dbReference type="Proteomes" id="UP000037046"/>
    </source>
</evidence>
<dbReference type="Gene3D" id="3.50.80.10">
    <property type="entry name" value="D-tyrosyl-tRNA(Tyr) deacylase"/>
    <property type="match status" value="1"/>
</dbReference>
<dbReference type="CDD" id="cd00563">
    <property type="entry name" value="Dtyr_deacylase"/>
    <property type="match status" value="1"/>
</dbReference>
<evidence type="ECO:0000256" key="1">
    <source>
        <dbReference type="ARBA" id="ARBA00009673"/>
    </source>
</evidence>
<dbReference type="GO" id="GO:0019478">
    <property type="term" value="P:D-amino acid catabolic process"/>
    <property type="evidence" value="ECO:0007669"/>
    <property type="project" value="UniProtKB-UniRule"/>
</dbReference>
<dbReference type="PANTHER" id="PTHR10472:SF5">
    <property type="entry name" value="D-AMINOACYL-TRNA DEACYLASE 1"/>
    <property type="match status" value="1"/>
</dbReference>
<dbReference type="InterPro" id="IPR023509">
    <property type="entry name" value="DTD-like_sf"/>
</dbReference>
<comment type="catalytic activity">
    <reaction evidence="2">
        <text>glycyl-tRNA(Ala) + H2O = tRNA(Ala) + glycine + H(+)</text>
        <dbReference type="Rhea" id="RHEA:53744"/>
        <dbReference type="Rhea" id="RHEA-COMP:9657"/>
        <dbReference type="Rhea" id="RHEA-COMP:13640"/>
        <dbReference type="ChEBI" id="CHEBI:15377"/>
        <dbReference type="ChEBI" id="CHEBI:15378"/>
        <dbReference type="ChEBI" id="CHEBI:57305"/>
        <dbReference type="ChEBI" id="CHEBI:78442"/>
        <dbReference type="ChEBI" id="CHEBI:78522"/>
    </reaction>
</comment>
<dbReference type="EMBL" id="LGVV01000064">
    <property type="protein sequence ID" value="KNX40191.1"/>
    <property type="molecule type" value="Genomic_DNA"/>
</dbReference>
<organism evidence="3 4">
    <name type="scientific">Roseovarius tolerans</name>
    <dbReference type="NCBI Taxonomy" id="74031"/>
    <lineage>
        <taxon>Bacteria</taxon>
        <taxon>Pseudomonadati</taxon>
        <taxon>Pseudomonadota</taxon>
        <taxon>Alphaproteobacteria</taxon>
        <taxon>Rhodobacterales</taxon>
        <taxon>Roseobacteraceae</taxon>
        <taxon>Roseovarius</taxon>
    </lineage>
</organism>
<dbReference type="InterPro" id="IPR003732">
    <property type="entry name" value="Daa-tRNA_deacyls_DTD"/>
</dbReference>
<keyword evidence="4" id="KW-1185">Reference proteome</keyword>
<dbReference type="NCBIfam" id="TIGR00256">
    <property type="entry name" value="D-aminoacyl-tRNA deacylase"/>
    <property type="match status" value="1"/>
</dbReference>
<protein>
    <recommendedName>
        <fullName evidence="2">D-aminoacyl-tRNA deacylase</fullName>
        <shortName evidence="2">DTD</shortName>
        <ecNumber evidence="2">3.1.1.96</ecNumber>
    </recommendedName>
    <alternativeName>
        <fullName evidence="2">Gly-tRNA(Ala) deacylase</fullName>
        <ecNumber evidence="2">3.1.1.-</ecNumber>
    </alternativeName>
</protein>
<dbReference type="RefSeq" id="WP_050664120.1">
    <property type="nucleotide sequence ID" value="NZ_CP118494.1"/>
</dbReference>
<dbReference type="GO" id="GO:0005737">
    <property type="term" value="C:cytoplasm"/>
    <property type="evidence" value="ECO:0007669"/>
    <property type="project" value="UniProtKB-SubCell"/>
</dbReference>
<comment type="similarity">
    <text evidence="1 2">Belongs to the DTD family.</text>
</comment>
<comment type="subunit">
    <text evidence="2">Homodimer.</text>
</comment>
<keyword evidence="2" id="KW-0963">Cytoplasm</keyword>
<dbReference type="Proteomes" id="UP000037046">
    <property type="component" value="Unassembled WGS sequence"/>
</dbReference>
<comment type="subcellular location">
    <subcellularLocation>
        <location evidence="2">Cytoplasm</location>
    </subcellularLocation>
</comment>
<keyword evidence="2" id="KW-0694">RNA-binding</keyword>